<dbReference type="Gene3D" id="3.30.2310.20">
    <property type="entry name" value="RelE-like"/>
    <property type="match status" value="1"/>
</dbReference>
<reference evidence="3 4" key="1">
    <citation type="submission" date="2019-08" db="EMBL/GenBank/DDBJ databases">
        <title>Phlebobacter frassis gen. nov. sp. nov., a new member of family Sphingobacteriaceae isolated from sand fly rearing media.</title>
        <authorList>
            <person name="Kakumanu M.L."/>
            <person name="Marayati B.F."/>
            <person name="Wada-Katsumata A."/>
            <person name="Wasserberg G."/>
            <person name="Schal C."/>
            <person name="Apperson C.S."/>
            <person name="Ponnusamy L."/>
        </authorList>
    </citation>
    <scope>NUCLEOTIDE SEQUENCE [LARGE SCALE GENOMIC DNA]</scope>
    <source>
        <strain evidence="3 4">SSI9</strain>
    </source>
</reference>
<dbReference type="Proteomes" id="UP000322362">
    <property type="component" value="Unassembled WGS sequence"/>
</dbReference>
<dbReference type="RefSeq" id="WP_148921339.1">
    <property type="nucleotide sequence ID" value="NZ_VTAV01000032.1"/>
</dbReference>
<dbReference type="InterPro" id="IPR035093">
    <property type="entry name" value="RelE/ParE_toxin_dom_sf"/>
</dbReference>
<dbReference type="EMBL" id="VTAV01000032">
    <property type="protein sequence ID" value="TYR30812.1"/>
    <property type="molecule type" value="Genomic_DNA"/>
</dbReference>
<keyword evidence="1" id="KW-1277">Toxin-antitoxin system</keyword>
<dbReference type="NCBIfam" id="TIGR02385">
    <property type="entry name" value="RelE_StbE"/>
    <property type="match status" value="1"/>
</dbReference>
<dbReference type="PANTHER" id="PTHR40588:SF1">
    <property type="entry name" value="MRNA INTERFERASE TOXIN YAFQ"/>
    <property type="match status" value="1"/>
</dbReference>
<evidence type="ECO:0000313" key="4">
    <source>
        <dbReference type="Proteomes" id="UP000322362"/>
    </source>
</evidence>
<dbReference type="GO" id="GO:0004521">
    <property type="term" value="F:RNA endonuclease activity"/>
    <property type="evidence" value="ECO:0007669"/>
    <property type="project" value="TreeGrafter"/>
</dbReference>
<keyword evidence="4" id="KW-1185">Reference proteome</keyword>
<dbReference type="InterPro" id="IPR007712">
    <property type="entry name" value="RelE/ParE_toxin"/>
</dbReference>
<dbReference type="SUPFAM" id="SSF143011">
    <property type="entry name" value="RelE-like"/>
    <property type="match status" value="1"/>
</dbReference>
<proteinExistence type="predicted"/>
<dbReference type="Pfam" id="PF15738">
    <property type="entry name" value="YafQ_toxin"/>
    <property type="match status" value="1"/>
</dbReference>
<sequence>MSAYTVFPSTRFKKDYKKFLKKKKELEAIQLTLRLLAQNGHEGLPQRMKPHTLVGNYKGSWECHIFPDLLLIWEQEDEPVNKIHLIRVGSHSELFS</sequence>
<dbReference type="GO" id="GO:0006402">
    <property type="term" value="P:mRNA catabolic process"/>
    <property type="evidence" value="ECO:0007669"/>
    <property type="project" value="TreeGrafter"/>
</dbReference>
<dbReference type="AlphaFoldDB" id="A0A5D4GRZ2"/>
<evidence type="ECO:0000313" key="3">
    <source>
        <dbReference type="EMBL" id="TYR30812.1"/>
    </source>
</evidence>
<dbReference type="GO" id="GO:0006415">
    <property type="term" value="P:translational termination"/>
    <property type="evidence" value="ECO:0007669"/>
    <property type="project" value="TreeGrafter"/>
</dbReference>
<dbReference type="InterPro" id="IPR004386">
    <property type="entry name" value="Toxin_YafQ-like"/>
</dbReference>
<feature type="active site" description="Proton donor" evidence="2">
    <location>
        <position position="91"/>
    </location>
</feature>
<organism evidence="3 4">
    <name type="scientific">Sphingobacterium phlebotomi</name>
    <dbReference type="NCBI Taxonomy" id="2605433"/>
    <lineage>
        <taxon>Bacteria</taxon>
        <taxon>Pseudomonadati</taxon>
        <taxon>Bacteroidota</taxon>
        <taxon>Sphingobacteriia</taxon>
        <taxon>Sphingobacteriales</taxon>
        <taxon>Sphingobacteriaceae</taxon>
        <taxon>Sphingobacterium</taxon>
    </lineage>
</organism>
<comment type="caution">
    <text evidence="3">The sequence shown here is derived from an EMBL/GenBank/DDBJ whole genome shotgun (WGS) entry which is preliminary data.</text>
</comment>
<name>A0A5D4GRZ2_9SPHI</name>
<evidence type="ECO:0000256" key="2">
    <source>
        <dbReference type="PIRSR" id="PIRSR006156-1"/>
    </source>
</evidence>
<accession>A0A5D4GRZ2</accession>
<dbReference type="PIRSF" id="PIRSF006156">
    <property type="entry name" value="YafQ"/>
    <property type="match status" value="1"/>
</dbReference>
<gene>
    <name evidence="3" type="ORF">FXV77_21680</name>
</gene>
<evidence type="ECO:0000256" key="1">
    <source>
        <dbReference type="ARBA" id="ARBA00022649"/>
    </source>
</evidence>
<dbReference type="PANTHER" id="PTHR40588">
    <property type="entry name" value="MRNA INTERFERASE TOXIN YAFQ"/>
    <property type="match status" value="1"/>
</dbReference>
<protein>
    <submittedName>
        <fullName evidence="3">Type II toxin-antitoxin system YafQ family toxin</fullName>
    </submittedName>
</protein>